<evidence type="ECO:0000256" key="5">
    <source>
        <dbReference type="ARBA" id="ARBA00042398"/>
    </source>
</evidence>
<comment type="cofactor">
    <cofactor evidence="12">
        <name>Mg(2+)</name>
        <dbReference type="ChEBI" id="CHEBI:18420"/>
    </cofactor>
    <text evidence="12">Binds 2 magnesium ions per subunit.</text>
</comment>
<feature type="binding site" evidence="12">
    <location>
        <position position="305"/>
    </location>
    <ligand>
        <name>Mg(2+)</name>
        <dbReference type="ChEBI" id="CHEBI:18420"/>
        <label>2</label>
    </ligand>
</feature>
<evidence type="ECO:0000256" key="9">
    <source>
        <dbReference type="ARBA" id="ARBA00043187"/>
    </source>
</evidence>
<dbReference type="InterPro" id="IPR005502">
    <property type="entry name" value="Ribosyl_crysJ1"/>
</dbReference>
<dbReference type="VEuPathDB" id="FungiDB:Z518_08286"/>
<keyword evidence="12" id="KW-0479">Metal-binding</keyword>
<accession>A0A0D2J0C7</accession>
<comment type="catalytic activity">
    <reaction evidence="11">
        <text>alpha-NAD(+) + H2O = ADP-D-ribose + nicotinamide + H(+)</text>
        <dbReference type="Rhea" id="RHEA:68792"/>
        <dbReference type="ChEBI" id="CHEBI:15377"/>
        <dbReference type="ChEBI" id="CHEBI:15378"/>
        <dbReference type="ChEBI" id="CHEBI:17154"/>
        <dbReference type="ChEBI" id="CHEBI:57967"/>
        <dbReference type="ChEBI" id="CHEBI:77017"/>
    </reaction>
</comment>
<dbReference type="GO" id="GO:0004649">
    <property type="term" value="F:poly(ADP-ribose) glycohydrolase activity"/>
    <property type="evidence" value="ECO:0007669"/>
    <property type="project" value="UniProtKB-EC"/>
</dbReference>
<dbReference type="SUPFAM" id="SSF101478">
    <property type="entry name" value="ADP-ribosylglycohydrolase"/>
    <property type="match status" value="1"/>
</dbReference>
<dbReference type="Pfam" id="PF03747">
    <property type="entry name" value="ADP_ribosyl_GH"/>
    <property type="match status" value="1"/>
</dbReference>
<evidence type="ECO:0000256" key="4">
    <source>
        <dbReference type="ARBA" id="ARBA00041057"/>
    </source>
</evidence>
<feature type="binding site" evidence="12">
    <location>
        <position position="304"/>
    </location>
    <ligand>
        <name>Mg(2+)</name>
        <dbReference type="ChEBI" id="CHEBI:18420"/>
        <label>2</label>
    </ligand>
</feature>
<reference evidence="13 14" key="1">
    <citation type="submission" date="2015-01" db="EMBL/GenBank/DDBJ databases">
        <title>The Genome Sequence of Rhinocladiella mackenzie CBS 650.93.</title>
        <authorList>
            <consortium name="The Broad Institute Genomics Platform"/>
            <person name="Cuomo C."/>
            <person name="de Hoog S."/>
            <person name="Gorbushina A."/>
            <person name="Stielow B."/>
            <person name="Teixiera M."/>
            <person name="Abouelleil A."/>
            <person name="Chapman S.B."/>
            <person name="Priest M."/>
            <person name="Young S.K."/>
            <person name="Wortman J."/>
            <person name="Nusbaum C."/>
            <person name="Birren B."/>
        </authorList>
    </citation>
    <scope>NUCLEOTIDE SEQUENCE [LARGE SCALE GENOMIC DNA]</scope>
    <source>
        <strain evidence="13 14">CBS 650.93</strain>
    </source>
</reference>
<feature type="binding site" evidence="12">
    <location>
        <position position="65"/>
    </location>
    <ligand>
        <name>Mg(2+)</name>
        <dbReference type="ChEBI" id="CHEBI:18420"/>
        <label>1</label>
    </ligand>
</feature>
<dbReference type="AlphaFoldDB" id="A0A0D2J0C7"/>
<keyword evidence="12" id="KW-0460">Magnesium</keyword>
<dbReference type="GO" id="GO:0046872">
    <property type="term" value="F:metal ion binding"/>
    <property type="evidence" value="ECO:0007669"/>
    <property type="project" value="UniProtKB-KW"/>
</dbReference>
<evidence type="ECO:0000256" key="11">
    <source>
        <dbReference type="ARBA" id="ARBA00049015"/>
    </source>
</evidence>
<dbReference type="Gene3D" id="1.10.4080.10">
    <property type="entry name" value="ADP-ribosylation/Crystallin J1"/>
    <property type="match status" value="1"/>
</dbReference>
<proteinExistence type="inferred from homology"/>
<dbReference type="PANTHER" id="PTHR16222">
    <property type="entry name" value="ADP-RIBOSYLGLYCOHYDROLASE"/>
    <property type="match status" value="1"/>
</dbReference>
<evidence type="ECO:0000256" key="2">
    <source>
        <dbReference type="ARBA" id="ARBA00012255"/>
    </source>
</evidence>
<dbReference type="GeneID" id="25296357"/>
<dbReference type="InterPro" id="IPR036705">
    <property type="entry name" value="Ribosyl_crysJ1_sf"/>
</dbReference>
<evidence type="ECO:0000256" key="8">
    <source>
        <dbReference type="ARBA" id="ARBA00042850"/>
    </source>
</evidence>
<dbReference type="EC" id="3.2.1.143" evidence="2"/>
<evidence type="ECO:0000256" key="6">
    <source>
        <dbReference type="ARBA" id="ARBA00042471"/>
    </source>
</evidence>
<evidence type="ECO:0000256" key="3">
    <source>
        <dbReference type="ARBA" id="ARBA00022801"/>
    </source>
</evidence>
<evidence type="ECO:0000313" key="13">
    <source>
        <dbReference type="EMBL" id="KIX02345.1"/>
    </source>
</evidence>
<dbReference type="RefSeq" id="XP_013269481.1">
    <property type="nucleotide sequence ID" value="XM_013414027.1"/>
</dbReference>
<organism evidence="13 14">
    <name type="scientific">Rhinocladiella mackenziei CBS 650.93</name>
    <dbReference type="NCBI Taxonomy" id="1442369"/>
    <lineage>
        <taxon>Eukaryota</taxon>
        <taxon>Fungi</taxon>
        <taxon>Dikarya</taxon>
        <taxon>Ascomycota</taxon>
        <taxon>Pezizomycotina</taxon>
        <taxon>Eurotiomycetes</taxon>
        <taxon>Chaetothyriomycetidae</taxon>
        <taxon>Chaetothyriales</taxon>
        <taxon>Herpotrichiellaceae</taxon>
        <taxon>Rhinocladiella</taxon>
    </lineage>
</organism>
<feature type="binding site" evidence="12">
    <location>
        <position position="64"/>
    </location>
    <ligand>
        <name>Mg(2+)</name>
        <dbReference type="ChEBI" id="CHEBI:18420"/>
        <label>1</label>
    </ligand>
</feature>
<evidence type="ECO:0000256" key="10">
    <source>
        <dbReference type="ARBA" id="ARBA00043193"/>
    </source>
</evidence>
<dbReference type="EMBL" id="KN847480">
    <property type="protein sequence ID" value="KIX02345.1"/>
    <property type="molecule type" value="Genomic_DNA"/>
</dbReference>
<dbReference type="OrthoDB" id="2021138at2759"/>
<feature type="binding site" evidence="12">
    <location>
        <position position="302"/>
    </location>
    <ligand>
        <name>Mg(2+)</name>
        <dbReference type="ChEBI" id="CHEBI:18420"/>
        <label>2</label>
    </ligand>
</feature>
<protein>
    <recommendedName>
        <fullName evidence="4">ADP-ribosylhydrolase ARH3</fullName>
        <ecNumber evidence="2">3.2.1.143</ecNumber>
    </recommendedName>
    <alternativeName>
        <fullName evidence="5">ADP-ribose glycohydrolase ARH3</fullName>
    </alternativeName>
    <alternativeName>
        <fullName evidence="6">ADP-ribosylhydrolase 3</fullName>
    </alternativeName>
    <alternativeName>
        <fullName evidence="9">O-acetyl-ADP-ribose deacetylase ARH3</fullName>
    </alternativeName>
    <alternativeName>
        <fullName evidence="10">Poly(ADP-ribose) glycohydrolase ARH3</fullName>
    </alternativeName>
    <alternativeName>
        <fullName evidence="8">[Protein ADP-ribosylarginine] hydrolase-like protein 2</fullName>
    </alternativeName>
    <alternativeName>
        <fullName evidence="7">[Protein ADP-ribosylserine] hydrolase</fullName>
    </alternativeName>
</protein>
<sequence length="352" mass="38736">MERSSLITPESIPLSLRIRGSLYGLAVCDALGGPVEFKKRGSFPRVTSMLPNDNFGIGPGYFTDDTSMALCLAHSLLDNNGHSNIADQVKKYIAWWQQGYMSSTGSCFDIGVSTRSSLTTWSNYMEQEYNHLRPDSVAAEEALLSIKKKITDVFSKEQYCGNGSLMRVLPAALTAQSEQEAVEVARESSIPTHPHLRCVHACMIYVALVYQALNGASKTELAVSLCESVNEPPNNISDTAIESVLKARFQGYRTITDWKSTSSKSIRSTGYVVDSLEASLWAFFKTNSFEEGVLLVVNLGDDADTVGAIYGGIAGAFYGSEAIPERWLEEMQRLDLLNDTVHKILTLREKTI</sequence>
<evidence type="ECO:0000256" key="7">
    <source>
        <dbReference type="ARBA" id="ARBA00042722"/>
    </source>
</evidence>
<dbReference type="PANTHER" id="PTHR16222:SF24">
    <property type="entry name" value="ADP-RIBOSYLHYDROLASE ARH3"/>
    <property type="match status" value="1"/>
</dbReference>
<evidence type="ECO:0000256" key="1">
    <source>
        <dbReference type="ARBA" id="ARBA00010702"/>
    </source>
</evidence>
<dbReference type="Proteomes" id="UP000053617">
    <property type="component" value="Unassembled WGS sequence"/>
</dbReference>
<name>A0A0D2J0C7_9EURO</name>
<evidence type="ECO:0000313" key="14">
    <source>
        <dbReference type="Proteomes" id="UP000053617"/>
    </source>
</evidence>
<dbReference type="HOGENOM" id="CLU_024566_8_2_1"/>
<gene>
    <name evidence="13" type="ORF">Z518_08286</name>
</gene>
<comment type="similarity">
    <text evidence="1">Belongs to the ADP-ribosylglycohydrolase family.</text>
</comment>
<feature type="binding site" evidence="12">
    <location>
        <position position="63"/>
    </location>
    <ligand>
        <name>Mg(2+)</name>
        <dbReference type="ChEBI" id="CHEBI:18420"/>
        <label>1</label>
    </ligand>
</feature>
<evidence type="ECO:0000256" key="12">
    <source>
        <dbReference type="PIRSR" id="PIRSR605502-1"/>
    </source>
</evidence>
<dbReference type="InterPro" id="IPR050792">
    <property type="entry name" value="ADP-ribosylglycohydrolase"/>
</dbReference>
<keyword evidence="3" id="KW-0378">Hydrolase</keyword>
<keyword evidence="14" id="KW-1185">Reference proteome</keyword>
<dbReference type="STRING" id="1442369.A0A0D2J0C7"/>